<dbReference type="PROSITE" id="PS00599">
    <property type="entry name" value="AA_TRANSFER_CLASS_2"/>
    <property type="match status" value="1"/>
</dbReference>
<dbReference type="InterPro" id="IPR015424">
    <property type="entry name" value="PyrdxlP-dep_Trfase"/>
</dbReference>
<dbReference type="Pfam" id="PF00155">
    <property type="entry name" value="Aminotran_1_2"/>
    <property type="match status" value="1"/>
</dbReference>
<keyword evidence="5 7" id="KW-0663">Pyridoxal phosphate</keyword>
<evidence type="ECO:0000256" key="7">
    <source>
        <dbReference type="RuleBase" id="RU003693"/>
    </source>
</evidence>
<dbReference type="InterPro" id="IPR015421">
    <property type="entry name" value="PyrdxlP-dep_Trfase_major"/>
</dbReference>
<dbReference type="VEuPathDB" id="TrichDB:TRFO_25370"/>
<organism evidence="9 10">
    <name type="scientific">Tritrichomonas foetus</name>
    <dbReference type="NCBI Taxonomy" id="1144522"/>
    <lineage>
        <taxon>Eukaryota</taxon>
        <taxon>Metamonada</taxon>
        <taxon>Parabasalia</taxon>
        <taxon>Tritrichomonadida</taxon>
        <taxon>Tritrichomonadidae</taxon>
        <taxon>Tritrichomonas</taxon>
    </lineage>
</organism>
<dbReference type="SUPFAM" id="SSF53383">
    <property type="entry name" value="PLP-dependent transferases"/>
    <property type="match status" value="1"/>
</dbReference>
<evidence type="ECO:0000259" key="8">
    <source>
        <dbReference type="Pfam" id="PF00155"/>
    </source>
</evidence>
<dbReference type="InterPro" id="IPR050087">
    <property type="entry name" value="AON_synthase_class-II"/>
</dbReference>
<dbReference type="Proteomes" id="UP000179807">
    <property type="component" value="Unassembled WGS sequence"/>
</dbReference>
<dbReference type="GO" id="GO:0017059">
    <property type="term" value="C:serine palmitoyltransferase complex"/>
    <property type="evidence" value="ECO:0007669"/>
    <property type="project" value="TreeGrafter"/>
</dbReference>
<dbReference type="InterPro" id="IPR001917">
    <property type="entry name" value="Aminotrans_II_pyridoxalP_BS"/>
</dbReference>
<keyword evidence="10" id="KW-1185">Reference proteome</keyword>
<evidence type="ECO:0000256" key="6">
    <source>
        <dbReference type="ARBA" id="ARBA00048528"/>
    </source>
</evidence>
<proteinExistence type="inferred from homology"/>
<keyword evidence="9" id="KW-0032">Aminotransferase</keyword>
<evidence type="ECO:0000313" key="10">
    <source>
        <dbReference type="Proteomes" id="UP000179807"/>
    </source>
</evidence>
<dbReference type="PANTHER" id="PTHR13693:SF3">
    <property type="entry name" value="LD36009P"/>
    <property type="match status" value="1"/>
</dbReference>
<dbReference type="Gene3D" id="3.90.1150.10">
    <property type="entry name" value="Aspartate Aminotransferase, domain 1"/>
    <property type="match status" value="1"/>
</dbReference>
<evidence type="ECO:0000256" key="5">
    <source>
        <dbReference type="ARBA" id="ARBA00022898"/>
    </source>
</evidence>
<dbReference type="InterPro" id="IPR004839">
    <property type="entry name" value="Aminotransferase_I/II_large"/>
</dbReference>
<dbReference type="OrthoDB" id="65434at2759"/>
<accession>A0A1J4KA36</accession>
<dbReference type="GO" id="GO:0046513">
    <property type="term" value="P:ceramide biosynthetic process"/>
    <property type="evidence" value="ECO:0007669"/>
    <property type="project" value="TreeGrafter"/>
</dbReference>
<dbReference type="EC" id="2.3.1.50" evidence="3"/>
<comment type="caution">
    <text evidence="9">The sequence shown here is derived from an EMBL/GenBank/DDBJ whole genome shotgun (WGS) entry which is preliminary data.</text>
</comment>
<dbReference type="EMBL" id="MLAK01000722">
    <property type="protein sequence ID" value="OHT06556.1"/>
    <property type="molecule type" value="Genomic_DNA"/>
</dbReference>
<comment type="catalytic activity">
    <reaction evidence="6">
        <text>L-serine + hexadecanoyl-CoA + H(+) = 3-oxosphinganine + CO2 + CoA</text>
        <dbReference type="Rhea" id="RHEA:14761"/>
        <dbReference type="ChEBI" id="CHEBI:15378"/>
        <dbReference type="ChEBI" id="CHEBI:16526"/>
        <dbReference type="ChEBI" id="CHEBI:33384"/>
        <dbReference type="ChEBI" id="CHEBI:57287"/>
        <dbReference type="ChEBI" id="CHEBI:57379"/>
        <dbReference type="ChEBI" id="CHEBI:58299"/>
        <dbReference type="EC" id="2.3.1.50"/>
    </reaction>
</comment>
<comment type="similarity">
    <text evidence="2 7">Belongs to the class-II pyridoxal-phosphate-dependent aminotransferase family.</text>
</comment>
<dbReference type="RefSeq" id="XP_068359692.1">
    <property type="nucleotide sequence ID" value="XM_068504305.1"/>
</dbReference>
<evidence type="ECO:0000256" key="2">
    <source>
        <dbReference type="ARBA" id="ARBA00008392"/>
    </source>
</evidence>
<gene>
    <name evidence="9" type="ORF">TRFO_25370</name>
</gene>
<dbReference type="GO" id="GO:0046512">
    <property type="term" value="P:sphingosine biosynthetic process"/>
    <property type="evidence" value="ECO:0007669"/>
    <property type="project" value="TreeGrafter"/>
</dbReference>
<dbReference type="GO" id="GO:0008483">
    <property type="term" value="F:transaminase activity"/>
    <property type="evidence" value="ECO:0007669"/>
    <property type="project" value="UniProtKB-KW"/>
</dbReference>
<evidence type="ECO:0000256" key="4">
    <source>
        <dbReference type="ARBA" id="ARBA00022679"/>
    </source>
</evidence>
<dbReference type="GO" id="GO:0016020">
    <property type="term" value="C:membrane"/>
    <property type="evidence" value="ECO:0007669"/>
    <property type="project" value="GOC"/>
</dbReference>
<dbReference type="GO" id="GO:0004758">
    <property type="term" value="F:serine C-palmitoyltransferase activity"/>
    <property type="evidence" value="ECO:0007669"/>
    <property type="project" value="UniProtKB-EC"/>
</dbReference>
<dbReference type="InterPro" id="IPR015422">
    <property type="entry name" value="PyrdxlP-dep_Trfase_small"/>
</dbReference>
<name>A0A1J4KA36_9EUKA</name>
<dbReference type="GeneID" id="94839009"/>
<keyword evidence="4" id="KW-0808">Transferase</keyword>
<comment type="cofactor">
    <cofactor evidence="1 7">
        <name>pyridoxal 5'-phosphate</name>
        <dbReference type="ChEBI" id="CHEBI:597326"/>
    </cofactor>
</comment>
<dbReference type="PANTHER" id="PTHR13693">
    <property type="entry name" value="CLASS II AMINOTRANSFERASE/8-AMINO-7-OXONONANOATE SYNTHASE"/>
    <property type="match status" value="1"/>
</dbReference>
<reference evidence="9" key="1">
    <citation type="submission" date="2016-10" db="EMBL/GenBank/DDBJ databases">
        <authorList>
            <person name="Benchimol M."/>
            <person name="Almeida L.G."/>
            <person name="Vasconcelos A.T."/>
            <person name="Perreira-Neves A."/>
            <person name="Rosa I.A."/>
            <person name="Tasca T."/>
            <person name="Bogo M.R."/>
            <person name="de Souza W."/>
        </authorList>
    </citation>
    <scope>NUCLEOTIDE SEQUENCE [LARGE SCALE GENOMIC DNA]</scope>
    <source>
        <strain evidence="9">K</strain>
    </source>
</reference>
<feature type="domain" description="Aminotransferase class I/classII large" evidence="8">
    <location>
        <begin position="104"/>
        <end position="460"/>
    </location>
</feature>
<sequence>MISVVRDLKIKFYAYLNYVVCFITGMARDAMENYSKKKNINSEPGYVPAISDFQDFFVRRFYNRVSDCFSRIVTSNAGAYMDVKVSKLSDDLQQKLEITDKVNHVMNLGSYNYLGFGDPNDLYTPNVLEDIKTFGPSTCSPRVDFGTTTVHVELEKKLAEFLGTEDAICYGMGWATNATTIAVLMGKNDLIILDTLVHNSIVIGSRSSGSTVRVFRHNDMDHLEKIIRKELINGQPRTHRPWGKILVIVEGIYSLDGDIVKLHELVQLKKRYHFSIWIDEAHSIGCMGSTGRGVCEHCNINPKEIDFLMGTFTKSFGAAGGFVAASKKIIDWLRLSSYGNVYADAMPVPVAQQALSVLKVLADHKEGARRIKQLHENAVWFRHELKRRRFTVIGEDGSPIVPIVIPPFSMFTAISRECLEKNLGLVVVSFPAVDILEGRIEICLNAAHSREELQKAIEIIEEACKGLPAKSR</sequence>
<evidence type="ECO:0000256" key="1">
    <source>
        <dbReference type="ARBA" id="ARBA00001933"/>
    </source>
</evidence>
<dbReference type="Gene3D" id="3.40.640.10">
    <property type="entry name" value="Type I PLP-dependent aspartate aminotransferase-like (Major domain)"/>
    <property type="match status" value="1"/>
</dbReference>
<protein>
    <recommendedName>
        <fullName evidence="3">serine C-palmitoyltransferase</fullName>
        <ecNumber evidence="3">2.3.1.50</ecNumber>
    </recommendedName>
</protein>
<evidence type="ECO:0000256" key="3">
    <source>
        <dbReference type="ARBA" id="ARBA00013220"/>
    </source>
</evidence>
<dbReference type="AlphaFoldDB" id="A0A1J4KA36"/>
<evidence type="ECO:0000313" key="9">
    <source>
        <dbReference type="EMBL" id="OHT06556.1"/>
    </source>
</evidence>
<dbReference type="GO" id="GO:0030170">
    <property type="term" value="F:pyridoxal phosphate binding"/>
    <property type="evidence" value="ECO:0007669"/>
    <property type="project" value="InterPro"/>
</dbReference>